<evidence type="ECO:0000313" key="7">
    <source>
        <dbReference type="Proteomes" id="UP000039021"/>
    </source>
</evidence>
<evidence type="ECO:0000313" key="4">
    <source>
        <dbReference type="EMBL" id="COY04135.1"/>
    </source>
</evidence>
<dbReference type="Proteomes" id="UP000044938">
    <property type="component" value="Unassembled WGS sequence"/>
</dbReference>
<dbReference type="AlphaFoldDB" id="A0A0T7PNF0"/>
<reference evidence="3" key="3">
    <citation type="submission" date="2015-03" db="EMBL/GenBank/DDBJ databases">
        <authorList>
            <person name="Murphy D."/>
        </authorList>
    </citation>
    <scope>NUCLEOTIDE SEQUENCE [LARGE SCALE GENOMIC DNA]</scope>
    <source>
        <strain evidence="3">K00500041</strain>
    </source>
</reference>
<evidence type="ECO:0000313" key="1">
    <source>
        <dbReference type="EMBL" id="CFS26128.1"/>
    </source>
</evidence>
<dbReference type="EMBL" id="CSAJ01001507">
    <property type="protein sequence ID" value="COY04135.1"/>
    <property type="molecule type" value="Genomic_DNA"/>
</dbReference>
<sequence length="44" mass="4841">MHLMGVAGAYVAHDHALARLHVLDLEHRPLHEQPLLGKQPLVVG</sequence>
<reference evidence="5" key="1">
    <citation type="submission" date="2015-03" db="EMBL/GenBank/DDBJ databases">
        <authorList>
            <consortium name="Pathogen Informatics"/>
            <person name="Murphy D."/>
        </authorList>
    </citation>
    <scope>NUCLEOTIDE SEQUENCE</scope>
    <source>
        <strain evidence="5">N09902308</strain>
    </source>
</reference>
<dbReference type="EMBL" id="CGCX01004124">
    <property type="protein sequence ID" value="CFS26128.1"/>
    <property type="molecule type" value="Genomic_DNA"/>
</dbReference>
<evidence type="ECO:0000313" key="9">
    <source>
        <dbReference type="Proteomes" id="UP000045842"/>
    </source>
</evidence>
<dbReference type="EMBL" id="CSBK01004049">
    <property type="protein sequence ID" value="CPB51271.1"/>
    <property type="molecule type" value="Genomic_DNA"/>
</dbReference>
<dbReference type="Proteomes" id="UP000046680">
    <property type="component" value="Unassembled WGS sequence"/>
</dbReference>
<name>A0A0T7PNF0_MYCTX</name>
<dbReference type="Proteomes" id="UP000045842">
    <property type="component" value="Unassembled WGS sequence"/>
</dbReference>
<accession>A0A0T7PNF0</accession>
<evidence type="ECO:0000313" key="2">
    <source>
        <dbReference type="EMBL" id="COX09599.1"/>
    </source>
</evidence>
<evidence type="ECO:0000313" key="5">
    <source>
        <dbReference type="EMBL" id="CPB51271.1"/>
    </source>
</evidence>
<dbReference type="EMBL" id="CSAD01001366">
    <property type="protein sequence ID" value="COX09599.1"/>
    <property type="molecule type" value="Genomic_DNA"/>
</dbReference>
<evidence type="ECO:0000313" key="10">
    <source>
        <dbReference type="Proteomes" id="UP000046680"/>
    </source>
</evidence>
<proteinExistence type="predicted"/>
<evidence type="ECO:0000313" key="3">
    <source>
        <dbReference type="EMBL" id="COX66924.1"/>
    </source>
</evidence>
<dbReference type="Proteomes" id="UP000038802">
    <property type="component" value="Unassembled WGS sequence"/>
</dbReference>
<reference evidence="6 7" key="2">
    <citation type="submission" date="2015-03" db="EMBL/GenBank/DDBJ databases">
        <authorList>
            <consortium name="Pathogen Informatics"/>
        </authorList>
    </citation>
    <scope>NUCLEOTIDE SEQUENCE [LARGE SCALE GENOMIC DNA]</scope>
    <source>
        <strain evidence="1 10">C09601061</strain>
        <strain evidence="2 9">G09801536</strain>
        <strain evidence="6">K00500041</strain>
        <strain evidence="4 8">M09401471</strain>
        <strain evidence="7">N09902308</strain>
    </source>
</reference>
<dbReference type="Proteomes" id="UP000039021">
    <property type="component" value="Unassembled WGS sequence"/>
</dbReference>
<organism evidence="3 6">
    <name type="scientific">Mycobacterium tuberculosis</name>
    <dbReference type="NCBI Taxonomy" id="1773"/>
    <lineage>
        <taxon>Bacteria</taxon>
        <taxon>Bacillati</taxon>
        <taxon>Actinomycetota</taxon>
        <taxon>Actinomycetes</taxon>
        <taxon>Mycobacteriales</taxon>
        <taxon>Mycobacteriaceae</taxon>
        <taxon>Mycobacterium</taxon>
        <taxon>Mycobacterium tuberculosis complex</taxon>
    </lineage>
</organism>
<dbReference type="EMBL" id="CSAE01001479">
    <property type="protein sequence ID" value="COX66924.1"/>
    <property type="molecule type" value="Genomic_DNA"/>
</dbReference>
<gene>
    <name evidence="1" type="ORF">ERS007657_04692</name>
    <name evidence="2" type="ORF">ERS007679_04648</name>
    <name evidence="3" type="ORF">ERS007703_05402</name>
    <name evidence="4" type="ORF">ERS007720_05085</name>
    <name evidence="5" type="ORF">ERS007739_05286</name>
</gene>
<evidence type="ECO:0000313" key="8">
    <source>
        <dbReference type="Proteomes" id="UP000044938"/>
    </source>
</evidence>
<evidence type="ECO:0000313" key="6">
    <source>
        <dbReference type="Proteomes" id="UP000038802"/>
    </source>
</evidence>
<protein>
    <submittedName>
        <fullName evidence="3">Uncharacterized protein</fullName>
    </submittedName>
</protein>